<dbReference type="GO" id="GO:0034599">
    <property type="term" value="P:cellular response to oxidative stress"/>
    <property type="evidence" value="ECO:0007669"/>
    <property type="project" value="TreeGrafter"/>
</dbReference>
<keyword evidence="3" id="KW-0249">Electron transport</keyword>
<dbReference type="FunCoup" id="A5DVV3">
    <property type="interactions" value="680"/>
</dbReference>
<evidence type="ECO:0000256" key="4">
    <source>
        <dbReference type="ARBA" id="ARBA00023157"/>
    </source>
</evidence>
<feature type="domain" description="Glutaredoxin" evidence="8">
    <location>
        <begin position="45"/>
        <end position="107"/>
    </location>
</feature>
<protein>
    <recommendedName>
        <fullName evidence="8">Glutaredoxin domain-containing protein</fullName>
    </recommendedName>
</protein>
<dbReference type="FunFam" id="3.40.30.10:FF:000026">
    <property type="entry name" value="Glutaredoxin 2"/>
    <property type="match status" value="1"/>
</dbReference>
<evidence type="ECO:0000313" key="9">
    <source>
        <dbReference type="EMBL" id="EDK43311.1"/>
    </source>
</evidence>
<accession>A5DVV3</accession>
<dbReference type="InterPro" id="IPR011899">
    <property type="entry name" value="Glutaredoxin_euk/vir"/>
</dbReference>
<dbReference type="InterPro" id="IPR011767">
    <property type="entry name" value="GLR_AS"/>
</dbReference>
<keyword evidence="10" id="KW-1185">Reference proteome</keyword>
<dbReference type="GO" id="GO:0004364">
    <property type="term" value="F:glutathione transferase activity"/>
    <property type="evidence" value="ECO:0007669"/>
    <property type="project" value="UniProtKB-EC"/>
</dbReference>
<keyword evidence="4" id="KW-1015">Disulfide bond</keyword>
<proteinExistence type="predicted"/>
<dbReference type="GO" id="GO:0005634">
    <property type="term" value="C:nucleus"/>
    <property type="evidence" value="ECO:0007669"/>
    <property type="project" value="TreeGrafter"/>
</dbReference>
<dbReference type="NCBIfam" id="TIGR02180">
    <property type="entry name" value="GRX_euk"/>
    <property type="match status" value="1"/>
</dbReference>
<dbReference type="Pfam" id="PF00462">
    <property type="entry name" value="Glutaredoxin"/>
    <property type="match status" value="1"/>
</dbReference>
<comment type="catalytic activity">
    <reaction evidence="6">
        <text>1-chloro-2,4-dinitrobenzene + glutathione = 2,4-dinitrophenyl-S-glutathione + chloride + H(+)</text>
        <dbReference type="Rhea" id="RHEA:51220"/>
        <dbReference type="ChEBI" id="CHEBI:15378"/>
        <dbReference type="ChEBI" id="CHEBI:17996"/>
        <dbReference type="ChEBI" id="CHEBI:34718"/>
        <dbReference type="ChEBI" id="CHEBI:57925"/>
        <dbReference type="ChEBI" id="CHEBI:133977"/>
        <dbReference type="EC" id="2.5.1.18"/>
    </reaction>
</comment>
<organism evidence="9 10">
    <name type="scientific">Lodderomyces elongisporus (strain ATCC 11503 / CBS 2605 / JCM 1781 / NBRC 1676 / NRRL YB-4239)</name>
    <name type="common">Yeast</name>
    <name type="synonym">Saccharomyces elongisporus</name>
    <dbReference type="NCBI Taxonomy" id="379508"/>
    <lineage>
        <taxon>Eukaryota</taxon>
        <taxon>Fungi</taxon>
        <taxon>Dikarya</taxon>
        <taxon>Ascomycota</taxon>
        <taxon>Saccharomycotina</taxon>
        <taxon>Pichiomycetes</taxon>
        <taxon>Debaryomycetaceae</taxon>
        <taxon>Candida/Lodderomyces clade</taxon>
        <taxon>Lodderomyces</taxon>
    </lineage>
</organism>
<sequence length="130" mass="14563">MLKSVFRSTTFSPTSLYLRRYISQSNMVSQQVKDKVEKLIKEKPIFIASKTYCPYCQKTKQTIGSITKDAYIIELDESEDGAEIQEALLEITGQRTVPNVFIGGQHVGGNSDVQALKSEDKLEDKIKAAL</sequence>
<keyword evidence="5" id="KW-0676">Redox-active center</keyword>
<evidence type="ECO:0000256" key="1">
    <source>
        <dbReference type="ARBA" id="ARBA00000217"/>
    </source>
</evidence>
<comment type="catalytic activity">
    <reaction evidence="1">
        <text>2 glutathione + H2O2 = glutathione disulfide + 2 H2O</text>
        <dbReference type="Rhea" id="RHEA:16833"/>
        <dbReference type="ChEBI" id="CHEBI:15377"/>
        <dbReference type="ChEBI" id="CHEBI:16240"/>
        <dbReference type="ChEBI" id="CHEBI:57925"/>
        <dbReference type="ChEBI" id="CHEBI:58297"/>
        <dbReference type="EC" id="1.11.1.9"/>
    </reaction>
</comment>
<dbReference type="PANTHER" id="PTHR45694:SF18">
    <property type="entry name" value="GLUTAREDOXIN-1-RELATED"/>
    <property type="match status" value="1"/>
</dbReference>
<dbReference type="GeneID" id="5234226"/>
<dbReference type="PROSITE" id="PS51354">
    <property type="entry name" value="GLUTAREDOXIN_2"/>
    <property type="match status" value="1"/>
</dbReference>
<dbReference type="Proteomes" id="UP000001996">
    <property type="component" value="Unassembled WGS sequence"/>
</dbReference>
<dbReference type="AlphaFoldDB" id="A5DVV3"/>
<keyword evidence="2" id="KW-0813">Transport</keyword>
<dbReference type="OMA" id="DSTHAQF"/>
<dbReference type="GO" id="GO:0004602">
    <property type="term" value="F:glutathione peroxidase activity"/>
    <property type="evidence" value="ECO:0007669"/>
    <property type="project" value="UniProtKB-EC"/>
</dbReference>
<comment type="catalytic activity">
    <reaction evidence="7">
        <text>RX + glutathione = an S-substituted glutathione + a halide anion + H(+)</text>
        <dbReference type="Rhea" id="RHEA:16437"/>
        <dbReference type="ChEBI" id="CHEBI:15378"/>
        <dbReference type="ChEBI" id="CHEBI:16042"/>
        <dbReference type="ChEBI" id="CHEBI:17792"/>
        <dbReference type="ChEBI" id="CHEBI:57925"/>
        <dbReference type="ChEBI" id="CHEBI:90779"/>
        <dbReference type="EC" id="2.5.1.18"/>
    </reaction>
</comment>
<evidence type="ECO:0000256" key="5">
    <source>
        <dbReference type="ARBA" id="ARBA00023284"/>
    </source>
</evidence>
<dbReference type="GO" id="GO:0015038">
    <property type="term" value="F:glutathione disulfide oxidoreductase activity"/>
    <property type="evidence" value="ECO:0007669"/>
    <property type="project" value="TreeGrafter"/>
</dbReference>
<evidence type="ECO:0000256" key="3">
    <source>
        <dbReference type="ARBA" id="ARBA00022982"/>
    </source>
</evidence>
<dbReference type="InterPro" id="IPR036249">
    <property type="entry name" value="Thioredoxin-like_sf"/>
</dbReference>
<evidence type="ECO:0000256" key="6">
    <source>
        <dbReference type="ARBA" id="ARBA00035808"/>
    </source>
</evidence>
<evidence type="ECO:0000256" key="7">
    <source>
        <dbReference type="ARBA" id="ARBA00047960"/>
    </source>
</evidence>
<dbReference type="VEuPathDB" id="FungiDB:LELG_01489"/>
<dbReference type="OrthoDB" id="418495at2759"/>
<dbReference type="GO" id="GO:0005737">
    <property type="term" value="C:cytoplasm"/>
    <property type="evidence" value="ECO:0007669"/>
    <property type="project" value="TreeGrafter"/>
</dbReference>
<dbReference type="CDD" id="cd03419">
    <property type="entry name" value="GRX_GRXh_1_2_like"/>
    <property type="match status" value="1"/>
</dbReference>
<dbReference type="EMBL" id="CH981525">
    <property type="protein sequence ID" value="EDK43311.1"/>
    <property type="molecule type" value="Genomic_DNA"/>
</dbReference>
<dbReference type="PRINTS" id="PR00160">
    <property type="entry name" value="GLUTAREDOXIN"/>
</dbReference>
<evidence type="ECO:0000259" key="8">
    <source>
        <dbReference type="Pfam" id="PF00462"/>
    </source>
</evidence>
<dbReference type="SUPFAM" id="SSF52833">
    <property type="entry name" value="Thioredoxin-like"/>
    <property type="match status" value="1"/>
</dbReference>
<dbReference type="PANTHER" id="PTHR45694">
    <property type="entry name" value="GLUTAREDOXIN 2"/>
    <property type="match status" value="1"/>
</dbReference>
<evidence type="ECO:0000256" key="2">
    <source>
        <dbReference type="ARBA" id="ARBA00022448"/>
    </source>
</evidence>
<evidence type="ECO:0000313" key="10">
    <source>
        <dbReference type="Proteomes" id="UP000001996"/>
    </source>
</evidence>
<dbReference type="InterPro" id="IPR014025">
    <property type="entry name" value="Glutaredoxin_subgr"/>
</dbReference>
<name>A5DVV3_LODEL</name>
<dbReference type="PROSITE" id="PS00195">
    <property type="entry name" value="GLUTAREDOXIN_1"/>
    <property type="match status" value="1"/>
</dbReference>
<dbReference type="InterPro" id="IPR002109">
    <property type="entry name" value="Glutaredoxin"/>
</dbReference>
<dbReference type="eggNOG" id="KOG1752">
    <property type="taxonomic scope" value="Eukaryota"/>
</dbReference>
<dbReference type="InParanoid" id="A5DVV3"/>
<gene>
    <name evidence="9" type="ORF">LELG_01489</name>
</gene>
<dbReference type="STRING" id="379508.A5DVV3"/>
<dbReference type="KEGG" id="lel:PVL30_001460"/>
<reference evidence="9 10" key="1">
    <citation type="journal article" date="2009" name="Nature">
        <title>Evolution of pathogenicity and sexual reproduction in eight Candida genomes.</title>
        <authorList>
            <person name="Butler G."/>
            <person name="Rasmussen M.D."/>
            <person name="Lin M.F."/>
            <person name="Santos M.A."/>
            <person name="Sakthikumar S."/>
            <person name="Munro C.A."/>
            <person name="Rheinbay E."/>
            <person name="Grabherr M."/>
            <person name="Forche A."/>
            <person name="Reedy J.L."/>
            <person name="Agrafioti I."/>
            <person name="Arnaud M.B."/>
            <person name="Bates S."/>
            <person name="Brown A.J."/>
            <person name="Brunke S."/>
            <person name="Costanzo M.C."/>
            <person name="Fitzpatrick D.A."/>
            <person name="de Groot P.W."/>
            <person name="Harris D."/>
            <person name="Hoyer L.L."/>
            <person name="Hube B."/>
            <person name="Klis F.M."/>
            <person name="Kodira C."/>
            <person name="Lennard N."/>
            <person name="Logue M.E."/>
            <person name="Martin R."/>
            <person name="Neiman A.M."/>
            <person name="Nikolaou E."/>
            <person name="Quail M.A."/>
            <person name="Quinn J."/>
            <person name="Santos M.C."/>
            <person name="Schmitzberger F.F."/>
            <person name="Sherlock G."/>
            <person name="Shah P."/>
            <person name="Silverstein K.A."/>
            <person name="Skrzypek M.S."/>
            <person name="Soll D."/>
            <person name="Staggs R."/>
            <person name="Stansfield I."/>
            <person name="Stumpf M.P."/>
            <person name="Sudbery P.E."/>
            <person name="Srikantha T."/>
            <person name="Zeng Q."/>
            <person name="Berman J."/>
            <person name="Berriman M."/>
            <person name="Heitman J."/>
            <person name="Gow N.A."/>
            <person name="Lorenz M.C."/>
            <person name="Birren B.W."/>
            <person name="Kellis M."/>
            <person name="Cuomo C.A."/>
        </authorList>
    </citation>
    <scope>NUCLEOTIDE SEQUENCE [LARGE SCALE GENOMIC DNA]</scope>
    <source>
        <strain evidence="10">ATCC 11503 / BCRC 21390 / CBS 2605 / JCM 1781 / NBRC 1676 / NRRL YB-4239</strain>
    </source>
</reference>
<dbReference type="Gene3D" id="3.40.30.10">
    <property type="entry name" value="Glutaredoxin"/>
    <property type="match status" value="1"/>
</dbReference>
<dbReference type="HOGENOM" id="CLU_026126_7_2_1"/>